<comment type="caution">
    <text evidence="13">The sequence shown here is derived from an EMBL/GenBank/DDBJ whole genome shotgun (WGS) entry which is preliminary data.</text>
</comment>
<keyword evidence="6" id="KW-0819">tRNA processing</keyword>
<keyword evidence="14" id="KW-1185">Reference proteome</keyword>
<evidence type="ECO:0000256" key="9">
    <source>
        <dbReference type="ARBA" id="ARBA00022840"/>
    </source>
</evidence>
<dbReference type="GeneID" id="85017751"/>
<dbReference type="Gene3D" id="3.90.870.10">
    <property type="entry name" value="DHBP synthase"/>
    <property type="match status" value="1"/>
</dbReference>
<dbReference type="RefSeq" id="WP_016419663.1">
    <property type="nucleotide sequence ID" value="NZ_FNND01000001.1"/>
</dbReference>
<evidence type="ECO:0000256" key="2">
    <source>
        <dbReference type="ARBA" id="ARBA00007663"/>
    </source>
</evidence>
<reference evidence="13 14" key="1">
    <citation type="submission" date="2016-10" db="EMBL/GenBank/DDBJ databases">
        <authorList>
            <person name="Varghese N."/>
            <person name="Submissions S."/>
        </authorList>
    </citation>
    <scope>NUCLEOTIDE SEQUENCE [LARGE SCALE GENOMIC DNA]</scope>
    <source>
        <strain evidence="13 14">DSM 11449</strain>
    </source>
</reference>
<comment type="subcellular location">
    <subcellularLocation>
        <location evidence="1">Cytoplasm</location>
    </subcellularLocation>
</comment>
<evidence type="ECO:0000313" key="14">
    <source>
        <dbReference type="Proteomes" id="UP000182771"/>
    </source>
</evidence>
<evidence type="ECO:0000256" key="8">
    <source>
        <dbReference type="ARBA" id="ARBA00022741"/>
    </source>
</evidence>
<gene>
    <name evidence="13" type="ORF">SAMN05444420_101383</name>
</gene>
<dbReference type="GO" id="GO:0005737">
    <property type="term" value="C:cytoplasm"/>
    <property type="evidence" value="ECO:0007669"/>
    <property type="project" value="UniProtKB-SubCell"/>
</dbReference>
<dbReference type="AlphaFoldDB" id="A0A1H2R9J8"/>
<comment type="catalytic activity">
    <reaction evidence="11">
        <text>L-threonine + hydrogencarbonate + ATP = L-threonylcarbamoyladenylate + diphosphate + H2O</text>
        <dbReference type="Rhea" id="RHEA:36407"/>
        <dbReference type="ChEBI" id="CHEBI:15377"/>
        <dbReference type="ChEBI" id="CHEBI:17544"/>
        <dbReference type="ChEBI" id="CHEBI:30616"/>
        <dbReference type="ChEBI" id="CHEBI:33019"/>
        <dbReference type="ChEBI" id="CHEBI:57926"/>
        <dbReference type="ChEBI" id="CHEBI:73682"/>
        <dbReference type="EC" id="2.7.7.87"/>
    </reaction>
</comment>
<evidence type="ECO:0000256" key="6">
    <source>
        <dbReference type="ARBA" id="ARBA00022694"/>
    </source>
</evidence>
<keyword evidence="7" id="KW-0548">Nucleotidyltransferase</keyword>
<comment type="similarity">
    <text evidence="2">Belongs to the SUA5 family.</text>
</comment>
<dbReference type="InterPro" id="IPR006070">
    <property type="entry name" value="Sua5-like_dom"/>
</dbReference>
<dbReference type="GO" id="GO:0008033">
    <property type="term" value="P:tRNA processing"/>
    <property type="evidence" value="ECO:0007669"/>
    <property type="project" value="UniProtKB-KW"/>
</dbReference>
<dbReference type="Proteomes" id="UP000182771">
    <property type="component" value="Unassembled WGS sequence"/>
</dbReference>
<keyword evidence="8" id="KW-0547">Nucleotide-binding</keyword>
<dbReference type="PROSITE" id="PS51163">
    <property type="entry name" value="YRDC"/>
    <property type="match status" value="1"/>
</dbReference>
<dbReference type="Pfam" id="PF01300">
    <property type="entry name" value="Sua5_yciO_yrdC"/>
    <property type="match status" value="1"/>
</dbReference>
<accession>A0A1H2R9J8</accession>
<dbReference type="EMBL" id="FNND01000001">
    <property type="protein sequence ID" value="SDW15810.1"/>
    <property type="molecule type" value="Genomic_DNA"/>
</dbReference>
<dbReference type="PANTHER" id="PTHR17490:SF16">
    <property type="entry name" value="THREONYLCARBAMOYL-AMP SYNTHASE"/>
    <property type="match status" value="1"/>
</dbReference>
<dbReference type="SUPFAM" id="SSF55821">
    <property type="entry name" value="YrdC/RibB"/>
    <property type="match status" value="1"/>
</dbReference>
<evidence type="ECO:0000256" key="7">
    <source>
        <dbReference type="ARBA" id="ARBA00022695"/>
    </source>
</evidence>
<dbReference type="PANTHER" id="PTHR17490">
    <property type="entry name" value="SUA5"/>
    <property type="match status" value="1"/>
</dbReference>
<dbReference type="GO" id="GO:0003725">
    <property type="term" value="F:double-stranded RNA binding"/>
    <property type="evidence" value="ECO:0007669"/>
    <property type="project" value="InterPro"/>
</dbReference>
<dbReference type="InterPro" id="IPR017945">
    <property type="entry name" value="DHBP_synth_RibB-like_a/b_dom"/>
</dbReference>
<name>A0A1H2R9J8_9FLAO</name>
<evidence type="ECO:0000256" key="10">
    <source>
        <dbReference type="ARBA" id="ARBA00029774"/>
    </source>
</evidence>
<keyword evidence="4" id="KW-0963">Cytoplasm</keyword>
<sequence>MELKEIIHQTLSFLQEEKVILYPTDTIWGLGCDAFSLKAIQRIQQIKQRPLAKSFILLVSSKEMLERYVRVPAEVVTFLARQERPTSVVYTEVYDKHLPIAEDNSLAFRIVQDDFCKQLIEAFGRPLVSTSANISGQPSAATFAQIAPEVQQAVDFVVPYHQENQPNALASQLVKWQDGQIVYIRR</sequence>
<evidence type="ECO:0000256" key="4">
    <source>
        <dbReference type="ARBA" id="ARBA00022490"/>
    </source>
</evidence>
<keyword evidence="9" id="KW-0067">ATP-binding</keyword>
<dbReference type="GO" id="GO:0005524">
    <property type="term" value="F:ATP binding"/>
    <property type="evidence" value="ECO:0007669"/>
    <property type="project" value="UniProtKB-KW"/>
</dbReference>
<evidence type="ECO:0000313" key="13">
    <source>
        <dbReference type="EMBL" id="SDW15810.1"/>
    </source>
</evidence>
<dbReference type="GO" id="GO:0006450">
    <property type="term" value="P:regulation of translational fidelity"/>
    <property type="evidence" value="ECO:0007669"/>
    <property type="project" value="TreeGrafter"/>
</dbReference>
<dbReference type="GO" id="GO:0000049">
    <property type="term" value="F:tRNA binding"/>
    <property type="evidence" value="ECO:0007669"/>
    <property type="project" value="TreeGrafter"/>
</dbReference>
<organism evidence="13 14">
    <name type="scientific">Capnocytophaga granulosa</name>
    <dbReference type="NCBI Taxonomy" id="45242"/>
    <lineage>
        <taxon>Bacteria</taxon>
        <taxon>Pseudomonadati</taxon>
        <taxon>Bacteroidota</taxon>
        <taxon>Flavobacteriia</taxon>
        <taxon>Flavobacteriales</taxon>
        <taxon>Flavobacteriaceae</taxon>
        <taxon>Capnocytophaga</taxon>
    </lineage>
</organism>
<evidence type="ECO:0000256" key="11">
    <source>
        <dbReference type="ARBA" id="ARBA00048366"/>
    </source>
</evidence>
<evidence type="ECO:0000259" key="12">
    <source>
        <dbReference type="PROSITE" id="PS51163"/>
    </source>
</evidence>
<keyword evidence="5" id="KW-0808">Transferase</keyword>
<dbReference type="EC" id="2.7.7.87" evidence="3"/>
<evidence type="ECO:0000256" key="1">
    <source>
        <dbReference type="ARBA" id="ARBA00004496"/>
    </source>
</evidence>
<evidence type="ECO:0000256" key="5">
    <source>
        <dbReference type="ARBA" id="ARBA00022679"/>
    </source>
</evidence>
<protein>
    <recommendedName>
        <fullName evidence="10">L-threonylcarbamoyladenylate synthase</fullName>
        <ecNumber evidence="3">2.7.7.87</ecNumber>
    </recommendedName>
    <alternativeName>
        <fullName evidence="10">L-threonylcarbamoyladenylate synthase</fullName>
    </alternativeName>
</protein>
<feature type="domain" description="YrdC-like" evidence="12">
    <location>
        <begin position="4"/>
        <end position="186"/>
    </location>
</feature>
<proteinExistence type="inferred from homology"/>
<dbReference type="OrthoDB" id="9814580at2"/>
<dbReference type="GO" id="GO:0061710">
    <property type="term" value="F:L-threonylcarbamoyladenylate synthase"/>
    <property type="evidence" value="ECO:0007669"/>
    <property type="project" value="UniProtKB-EC"/>
</dbReference>
<dbReference type="InterPro" id="IPR050156">
    <property type="entry name" value="TC-AMP_synthase_SUA5"/>
</dbReference>
<evidence type="ECO:0000256" key="3">
    <source>
        <dbReference type="ARBA" id="ARBA00012584"/>
    </source>
</evidence>